<reference evidence="2" key="2">
    <citation type="submission" date="2022-10" db="EMBL/GenBank/DDBJ databases">
        <authorList>
            <person name="Aronson H.S."/>
        </authorList>
    </citation>
    <scope>NUCLEOTIDE SEQUENCE</scope>
    <source>
        <strain evidence="2">RS19-109</strain>
    </source>
</reference>
<dbReference type="InterPro" id="IPR052340">
    <property type="entry name" value="RNase_Y/CdgJ"/>
</dbReference>
<gene>
    <name evidence="2" type="ORF">OLX77_05505</name>
</gene>
<dbReference type="SMART" id="SM00471">
    <property type="entry name" value="HDc"/>
    <property type="match status" value="1"/>
</dbReference>
<dbReference type="RefSeq" id="WP_307632589.1">
    <property type="nucleotide sequence ID" value="NZ_JAPHEH010000001.1"/>
</dbReference>
<sequence>MPGAPLTNEQRFALIQKYIERMPSLSTTVTKVLEVCNRPNTSPNDLNRVIALDPVLTGQVLKLINSAYYSLPNQISSLTRAIIMLGINTVKNLALSTAVVGSMGREDSFRSLSMDAFWTHSLCVGVMAKALAKLKKIPGMMQEEFFVAGLLHDLGKIPLNNCFAEEYRQALELSAIEQGPLPKAEEMLLGFDHGRAGKMIADKWQLNQGLTEMLRFHHTPEKASPDNQQLIGVVALANTYANLFDVGSAGDRYPEMSRVDDLLTQVGLKWHDLSNLHSVVEQEIEKAQVFLQVARETS</sequence>
<organism evidence="2 3">
    <name type="scientific">Thiovibrio frasassiensis</name>
    <dbReference type="NCBI Taxonomy" id="2984131"/>
    <lineage>
        <taxon>Bacteria</taxon>
        <taxon>Pseudomonadati</taxon>
        <taxon>Thermodesulfobacteriota</taxon>
        <taxon>Desulfobulbia</taxon>
        <taxon>Desulfobulbales</taxon>
        <taxon>Thiovibrionaceae</taxon>
        <taxon>Thiovibrio</taxon>
    </lineage>
</organism>
<evidence type="ECO:0000259" key="1">
    <source>
        <dbReference type="PROSITE" id="PS51833"/>
    </source>
</evidence>
<reference evidence="2" key="1">
    <citation type="journal article" date="2022" name="bioRxiv">
        <title>Thiovibrio frasassiensisgen. nov., sp. nov., an autotrophic, elemental sulfur disproportionating bacterium isolated from sulfidic karst sediment, and proposal of Thiovibrionaceae fam. nov.</title>
        <authorList>
            <person name="Aronson H."/>
            <person name="Thomas C."/>
            <person name="Bhattacharyya M."/>
            <person name="Eckstein S."/>
            <person name="Jensen S."/>
            <person name="Barco R."/>
            <person name="Macalady J."/>
            <person name="Amend J."/>
        </authorList>
    </citation>
    <scope>NUCLEOTIDE SEQUENCE</scope>
    <source>
        <strain evidence="2">RS19-109</strain>
    </source>
</reference>
<dbReference type="EMBL" id="JAPHEH010000001">
    <property type="protein sequence ID" value="MDG4475616.1"/>
    <property type="molecule type" value="Genomic_DNA"/>
</dbReference>
<keyword evidence="3" id="KW-1185">Reference proteome</keyword>
<dbReference type="Proteomes" id="UP001154240">
    <property type="component" value="Unassembled WGS sequence"/>
</dbReference>
<proteinExistence type="predicted"/>
<dbReference type="PANTHER" id="PTHR33525">
    <property type="match status" value="1"/>
</dbReference>
<accession>A0A9X4MFY6</accession>
<dbReference type="InterPro" id="IPR003607">
    <property type="entry name" value="HD/PDEase_dom"/>
</dbReference>
<dbReference type="AlphaFoldDB" id="A0A9X4MFY6"/>
<dbReference type="SUPFAM" id="SSF109604">
    <property type="entry name" value="HD-domain/PDEase-like"/>
    <property type="match status" value="1"/>
</dbReference>
<name>A0A9X4MFY6_9BACT</name>
<dbReference type="InterPro" id="IPR013976">
    <property type="entry name" value="HDOD"/>
</dbReference>
<feature type="domain" description="HDOD" evidence="1">
    <location>
        <begin position="22"/>
        <end position="220"/>
    </location>
</feature>
<dbReference type="Gene3D" id="1.10.3210.10">
    <property type="entry name" value="Hypothetical protein af1432"/>
    <property type="match status" value="1"/>
</dbReference>
<dbReference type="CDD" id="cd00077">
    <property type="entry name" value="HDc"/>
    <property type="match status" value="1"/>
</dbReference>
<comment type="caution">
    <text evidence="2">The sequence shown here is derived from an EMBL/GenBank/DDBJ whole genome shotgun (WGS) entry which is preliminary data.</text>
</comment>
<evidence type="ECO:0000313" key="2">
    <source>
        <dbReference type="EMBL" id="MDG4475616.1"/>
    </source>
</evidence>
<evidence type="ECO:0000313" key="3">
    <source>
        <dbReference type="Proteomes" id="UP001154240"/>
    </source>
</evidence>
<dbReference type="Pfam" id="PF08668">
    <property type="entry name" value="HDOD"/>
    <property type="match status" value="1"/>
</dbReference>
<dbReference type="PROSITE" id="PS51833">
    <property type="entry name" value="HDOD"/>
    <property type="match status" value="1"/>
</dbReference>
<protein>
    <submittedName>
        <fullName evidence="2">HDOD domain-containing protein</fullName>
    </submittedName>
</protein>
<dbReference type="PANTHER" id="PTHR33525:SF3">
    <property type="entry name" value="RIBONUCLEASE Y"/>
    <property type="match status" value="1"/>
</dbReference>